<dbReference type="Proteomes" id="UP000332933">
    <property type="component" value="Unassembled WGS sequence"/>
</dbReference>
<dbReference type="EMBL" id="CAADRA010007348">
    <property type="protein sequence ID" value="VFU00527.1"/>
    <property type="molecule type" value="Genomic_DNA"/>
</dbReference>
<reference evidence="3" key="1">
    <citation type="submission" date="2019-03" db="EMBL/GenBank/DDBJ databases">
        <authorList>
            <person name="Gaulin E."/>
            <person name="Dumas B."/>
        </authorList>
    </citation>
    <scope>NUCLEOTIDE SEQUENCE [LARGE SCALE GENOMIC DNA]</scope>
    <source>
        <strain evidence="3">CBS 568.67</strain>
    </source>
</reference>
<evidence type="ECO:0000313" key="4">
    <source>
        <dbReference type="Proteomes" id="UP000332933"/>
    </source>
</evidence>
<keyword evidence="1" id="KW-1133">Transmembrane helix</keyword>
<gene>
    <name evidence="3" type="primary">Aste57867_23884</name>
    <name evidence="2" type="ORF">As57867_023811</name>
    <name evidence="3" type="ORF">ASTE57867_23884</name>
</gene>
<evidence type="ECO:0000313" key="2">
    <source>
        <dbReference type="EMBL" id="KAF0684097.1"/>
    </source>
</evidence>
<name>A0A485LNZ7_9STRA</name>
<feature type="transmembrane region" description="Helical" evidence="1">
    <location>
        <begin position="61"/>
        <end position="85"/>
    </location>
</feature>
<dbReference type="OrthoDB" id="78902at2759"/>
<organism evidence="3 4">
    <name type="scientific">Aphanomyces stellatus</name>
    <dbReference type="NCBI Taxonomy" id="120398"/>
    <lineage>
        <taxon>Eukaryota</taxon>
        <taxon>Sar</taxon>
        <taxon>Stramenopiles</taxon>
        <taxon>Oomycota</taxon>
        <taxon>Saprolegniomycetes</taxon>
        <taxon>Saprolegniales</taxon>
        <taxon>Verrucalvaceae</taxon>
        <taxon>Aphanomyces</taxon>
    </lineage>
</organism>
<feature type="transmembrane region" description="Helical" evidence="1">
    <location>
        <begin position="91"/>
        <end position="113"/>
    </location>
</feature>
<evidence type="ECO:0000313" key="3">
    <source>
        <dbReference type="EMBL" id="VFU00527.1"/>
    </source>
</evidence>
<keyword evidence="1" id="KW-0472">Membrane</keyword>
<sequence>MSKPAPSSAAAYPVAVVVDDQGPYMNHTDASTPPAQTHEEAEAETRLGLVGSAASTIGNGFLLVLLSGLTMGFAIAAFVFVLVGLVVGIGLLPAACAGLLVLSVFSCLLRPIAKLDEMLFLHRKALYDNIFNHNVRND</sequence>
<accession>A0A485LNZ7</accession>
<keyword evidence="4" id="KW-1185">Reference proteome</keyword>
<protein>
    <submittedName>
        <fullName evidence="3">Aste57867_23884 protein</fullName>
    </submittedName>
</protein>
<dbReference type="EMBL" id="VJMH01007322">
    <property type="protein sequence ID" value="KAF0684097.1"/>
    <property type="molecule type" value="Genomic_DNA"/>
</dbReference>
<dbReference type="AlphaFoldDB" id="A0A485LNZ7"/>
<reference evidence="2" key="2">
    <citation type="submission" date="2019-06" db="EMBL/GenBank/DDBJ databases">
        <title>Genomics analysis of Aphanomyces spp. identifies a new class of oomycete effector associated with host adaptation.</title>
        <authorList>
            <person name="Gaulin E."/>
        </authorList>
    </citation>
    <scope>NUCLEOTIDE SEQUENCE</scope>
    <source>
        <strain evidence="2">CBS 578.67</strain>
    </source>
</reference>
<keyword evidence="1" id="KW-0812">Transmembrane</keyword>
<evidence type="ECO:0000256" key="1">
    <source>
        <dbReference type="SAM" id="Phobius"/>
    </source>
</evidence>
<proteinExistence type="predicted"/>